<dbReference type="InterPro" id="IPR050951">
    <property type="entry name" value="Retrovirus_Pol_polyprotein"/>
</dbReference>
<dbReference type="FunFam" id="1.10.340.70:FF:000004">
    <property type="entry name" value="Retrovirus-related Pol polyprotein from transposon 297-like Protein"/>
    <property type="match status" value="1"/>
</dbReference>
<dbReference type="GO" id="GO:0042575">
    <property type="term" value="C:DNA polymerase complex"/>
    <property type="evidence" value="ECO:0007669"/>
    <property type="project" value="UniProtKB-ARBA"/>
</dbReference>
<dbReference type="SUPFAM" id="SSF56672">
    <property type="entry name" value="DNA/RNA polymerases"/>
    <property type="match status" value="1"/>
</dbReference>
<reference evidence="6" key="1">
    <citation type="submission" date="2025-08" db="UniProtKB">
        <authorList>
            <consortium name="RefSeq"/>
        </authorList>
    </citation>
    <scope>IDENTIFICATION</scope>
    <source>
        <tissue evidence="6">Whole body</tissue>
    </source>
</reference>
<dbReference type="InterPro" id="IPR000477">
    <property type="entry name" value="RT_dom"/>
</dbReference>
<feature type="compositionally biased region" description="Low complexity" evidence="3">
    <location>
        <begin position="183"/>
        <end position="198"/>
    </location>
</feature>
<dbReference type="Pfam" id="PF17921">
    <property type="entry name" value="Integrase_H2C2"/>
    <property type="match status" value="1"/>
</dbReference>
<dbReference type="PROSITE" id="PS50994">
    <property type="entry name" value="INTEGRASE"/>
    <property type="match status" value="1"/>
</dbReference>
<dbReference type="InterPro" id="IPR041577">
    <property type="entry name" value="RT_RNaseH_2"/>
</dbReference>
<dbReference type="GO" id="GO:0003676">
    <property type="term" value="F:nucleic acid binding"/>
    <property type="evidence" value="ECO:0007669"/>
    <property type="project" value="InterPro"/>
</dbReference>
<feature type="coiled-coil region" evidence="2">
    <location>
        <begin position="138"/>
        <end position="165"/>
    </location>
</feature>
<dbReference type="InterPro" id="IPR041588">
    <property type="entry name" value="Integrase_H2C2"/>
</dbReference>
<dbReference type="GO" id="GO:0003964">
    <property type="term" value="F:RNA-directed DNA polymerase activity"/>
    <property type="evidence" value="ECO:0007669"/>
    <property type="project" value="UniProtKB-EC"/>
</dbReference>
<evidence type="ECO:0000313" key="5">
    <source>
        <dbReference type="Proteomes" id="UP000694846"/>
    </source>
</evidence>
<accession>A0A8B8GF43</accession>
<feature type="domain" description="Integrase catalytic" evidence="4">
    <location>
        <begin position="788"/>
        <end position="954"/>
    </location>
</feature>
<feature type="region of interest" description="Disordered" evidence="3">
    <location>
        <begin position="175"/>
        <end position="216"/>
    </location>
</feature>
<protein>
    <recommendedName>
        <fullName evidence="1">RNA-directed DNA polymerase</fullName>
        <ecNumber evidence="1">2.7.7.49</ecNumber>
    </recommendedName>
</protein>
<dbReference type="Proteomes" id="UP000694846">
    <property type="component" value="Unplaced"/>
</dbReference>
<keyword evidence="5" id="KW-1185">Reference proteome</keyword>
<dbReference type="InterPro" id="IPR012337">
    <property type="entry name" value="RNaseH-like_sf"/>
</dbReference>
<evidence type="ECO:0000259" key="4">
    <source>
        <dbReference type="PROSITE" id="PS50994"/>
    </source>
</evidence>
<dbReference type="Pfam" id="PF17919">
    <property type="entry name" value="RT_RNaseH_2"/>
    <property type="match status" value="1"/>
</dbReference>
<dbReference type="GO" id="GO:0015074">
    <property type="term" value="P:DNA integration"/>
    <property type="evidence" value="ECO:0007669"/>
    <property type="project" value="InterPro"/>
</dbReference>
<feature type="compositionally biased region" description="Polar residues" evidence="3">
    <location>
        <begin position="199"/>
        <end position="216"/>
    </location>
</feature>
<gene>
    <name evidence="6" type="primary">LOC112691310</name>
</gene>
<dbReference type="Gene3D" id="3.30.70.270">
    <property type="match status" value="2"/>
</dbReference>
<dbReference type="AlphaFoldDB" id="A0A8B8GF43"/>
<dbReference type="Pfam" id="PF00078">
    <property type="entry name" value="RVT_1"/>
    <property type="match status" value="1"/>
</dbReference>
<dbReference type="Gene3D" id="3.30.420.10">
    <property type="entry name" value="Ribonuclease H-like superfamily/Ribonuclease H"/>
    <property type="match status" value="1"/>
</dbReference>
<dbReference type="PANTHER" id="PTHR37984">
    <property type="entry name" value="PROTEIN CBG26694"/>
    <property type="match status" value="1"/>
</dbReference>
<proteinExistence type="predicted"/>
<evidence type="ECO:0000256" key="1">
    <source>
        <dbReference type="ARBA" id="ARBA00012493"/>
    </source>
</evidence>
<evidence type="ECO:0000256" key="3">
    <source>
        <dbReference type="SAM" id="MobiDB-lite"/>
    </source>
</evidence>
<evidence type="ECO:0000313" key="6">
    <source>
        <dbReference type="RefSeq" id="XP_025421262.1"/>
    </source>
</evidence>
<dbReference type="PANTHER" id="PTHR37984:SF8">
    <property type="entry name" value="CCHC-TYPE DOMAIN-CONTAINING PROTEIN"/>
    <property type="match status" value="1"/>
</dbReference>
<dbReference type="Gene3D" id="1.10.340.70">
    <property type="match status" value="1"/>
</dbReference>
<dbReference type="InterPro" id="IPR043502">
    <property type="entry name" value="DNA/RNA_pol_sf"/>
</dbReference>
<dbReference type="SUPFAM" id="SSF53098">
    <property type="entry name" value="Ribonuclease H-like"/>
    <property type="match status" value="1"/>
</dbReference>
<evidence type="ECO:0000256" key="2">
    <source>
        <dbReference type="SAM" id="Coils"/>
    </source>
</evidence>
<dbReference type="OrthoDB" id="6595084at2759"/>
<dbReference type="InterPro" id="IPR036397">
    <property type="entry name" value="RNaseH_sf"/>
</dbReference>
<dbReference type="EC" id="2.7.7.49" evidence="1"/>
<dbReference type="CDD" id="cd01647">
    <property type="entry name" value="RT_LTR"/>
    <property type="match status" value="1"/>
</dbReference>
<dbReference type="GeneID" id="112691310"/>
<dbReference type="InterPro" id="IPR001584">
    <property type="entry name" value="Integrase_cat-core"/>
</dbReference>
<organism evidence="5 6">
    <name type="scientific">Sipha flava</name>
    <name type="common">yellow sugarcane aphid</name>
    <dbReference type="NCBI Taxonomy" id="143950"/>
    <lineage>
        <taxon>Eukaryota</taxon>
        <taxon>Metazoa</taxon>
        <taxon>Ecdysozoa</taxon>
        <taxon>Arthropoda</taxon>
        <taxon>Hexapoda</taxon>
        <taxon>Insecta</taxon>
        <taxon>Pterygota</taxon>
        <taxon>Neoptera</taxon>
        <taxon>Paraneoptera</taxon>
        <taxon>Hemiptera</taxon>
        <taxon>Sternorrhyncha</taxon>
        <taxon>Aphidomorpha</taxon>
        <taxon>Aphidoidea</taxon>
        <taxon>Aphididae</taxon>
        <taxon>Sipha</taxon>
    </lineage>
</organism>
<sequence length="954" mass="109945">MEYNKPDALVLTGNLSENWRVFREAFEIYIEEAGLTTASNKRQVAIFLNLVGKEGLERYNTLKFENVEDNKKIDQVYIFYKRSQKENESIEEFLSACRGLIKDCEFKFYEEILRDKIVLDTRDSETRDKLFKQADVTLEAAIETLRIAEIQRKELNQMKEIGEKQNEVNAVHSKVRGGKHTYQAQQNNGNNGHRGQCQTNQRQAKGKGYSQQEESPQVFKNTGNFSAILGLHSCIHLGLINKVENVDKILSRNDVLENYCTVFTGLGNFPDEYSIQLKPNAIPVTNVSHRVPINIQNKMKCELHRLVSEKIIREINEPTEWVNRLVIVEKKNWSMRLCLDPRDLNENIIREYCVIPTLSDLSSKLKNAKVFSVFDLKDGFWQIKLDLESSKLCTFGTMFGTFCFNRLPFGINNAAEICQKWNMKVFGGMKLDGDHIKSIFEYEIPKTIKDLQRFLGMVNYVGKFIPNLAMLTKPLRDLIKKNNEFVWTSIHNECVNKLKTIIASPSVLRNYDNTKEVIIQTDSSKFAIGCVLLQEGRPVCFKSKSLSETEINYGQVDKEFLSVLFACKVFHHYIYGRRVTVQTDHLPLISLMKKNINDIPSKRLQCINVKLSRYDINLIHVPGKKMFIADALSRACISSQDNDVDIDVSDVVHSINMSTNIRNEFVHETIKDDLLKQLVYVCKNGWPNQNNKVSRELKPYFSMRYQIAFEDDLLFLNNRVFVPIRLQNRILFKLHEAHLGICKTKTRARSLFYWKGLDKDIEEYIGSYAVCNKFRSENTKDPMICQEVPNLPFEKVACDILDYGKDTYLVLVDYYSGWLELNYLSSKTSSQIIKILKVIFSIHGIPKQLVADNMPFNSNEFQNFATDWEFVLTTSSPRYPKSNGLAEKGVSIAKSILKRSDEGKVDKQLMLLEYRNSAIIGSKFSPAQLLMSRILRSKIPILNNSLKPTLKCQS</sequence>
<dbReference type="Gene3D" id="3.10.10.10">
    <property type="entry name" value="HIV Type 1 Reverse Transcriptase, subunit A, domain 1"/>
    <property type="match status" value="1"/>
</dbReference>
<dbReference type="FunFam" id="3.30.420.10:FF:000063">
    <property type="entry name" value="Retrovirus-related Pol polyprotein from transposon 297-like Protein"/>
    <property type="match status" value="1"/>
</dbReference>
<keyword evidence="2" id="KW-0175">Coiled coil</keyword>
<dbReference type="CDD" id="cd09274">
    <property type="entry name" value="RNase_HI_RT_Ty3"/>
    <property type="match status" value="1"/>
</dbReference>
<name>A0A8B8GF43_9HEMI</name>
<dbReference type="InterPro" id="IPR043128">
    <property type="entry name" value="Rev_trsase/Diguanyl_cyclase"/>
</dbReference>
<dbReference type="RefSeq" id="XP_025421262.1">
    <property type="nucleotide sequence ID" value="XM_025565477.1"/>
</dbReference>
<dbReference type="FunFam" id="3.30.70.270:FF:000026">
    <property type="entry name" value="Transposon Ty3-G Gag-Pol polyprotein"/>
    <property type="match status" value="1"/>
</dbReference>